<dbReference type="RefSeq" id="WP_092449477.1">
    <property type="nucleotide sequence ID" value="NZ_BKAC01000006.1"/>
</dbReference>
<evidence type="ECO:0000256" key="7">
    <source>
        <dbReference type="ARBA" id="ARBA00023239"/>
    </source>
</evidence>
<feature type="site" description="Transition state stabilizer" evidence="8 11">
    <location>
        <position position="25"/>
    </location>
</feature>
<keyword evidence="14" id="KW-1185">Reference proteome</keyword>
<keyword evidence="7 8" id="KW-0456">Lyase</keyword>
<keyword evidence="6 8" id="KW-0057">Aromatic amino acid biosynthesis</keyword>
<comment type="similarity">
    <text evidence="3 8">Belongs to the type-II 3-dehydroquinase family.</text>
</comment>
<feature type="binding site" evidence="8 10">
    <location>
        <position position="94"/>
    </location>
    <ligand>
        <name>substrate</name>
    </ligand>
</feature>
<evidence type="ECO:0000256" key="8">
    <source>
        <dbReference type="HAMAP-Rule" id="MF_00169"/>
    </source>
</evidence>
<dbReference type="InterPro" id="IPR018509">
    <property type="entry name" value="DHquinase_II_CS"/>
</dbReference>
<evidence type="ECO:0000313" key="15">
    <source>
        <dbReference type="Proteomes" id="UP000297963"/>
    </source>
</evidence>
<proteinExistence type="inferred from homology"/>
<evidence type="ECO:0000256" key="5">
    <source>
        <dbReference type="ARBA" id="ARBA00012060"/>
    </source>
</evidence>
<dbReference type="PANTHER" id="PTHR21272:SF3">
    <property type="entry name" value="CATABOLIC 3-DEHYDROQUINASE"/>
    <property type="match status" value="1"/>
</dbReference>
<reference evidence="13 15" key="2">
    <citation type="submission" date="2019-03" db="EMBL/GenBank/DDBJ databases">
        <title>Genomics of glacier-inhabiting Cryobacterium strains.</title>
        <authorList>
            <person name="Liu Q."/>
            <person name="Xin Y.-H."/>
        </authorList>
    </citation>
    <scope>NUCLEOTIDE SEQUENCE [LARGE SCALE GENOMIC DNA]</scope>
    <source>
        <strain evidence="13 15">Hh34</strain>
    </source>
</reference>
<name>A0A1I3ANU9_9MICO</name>
<evidence type="ECO:0000256" key="11">
    <source>
        <dbReference type="PIRSR" id="PIRSR001399-3"/>
    </source>
</evidence>
<evidence type="ECO:0000313" key="12">
    <source>
        <dbReference type="EMBL" id="SFH51419.1"/>
    </source>
</evidence>
<feature type="binding site" evidence="8 10">
    <location>
        <position position="81"/>
    </location>
    <ligand>
        <name>substrate</name>
    </ligand>
</feature>
<dbReference type="NCBIfam" id="NF003806">
    <property type="entry name" value="PRK05395.1-3"/>
    <property type="match status" value="1"/>
</dbReference>
<dbReference type="InterPro" id="IPR036441">
    <property type="entry name" value="DHquinase_II_sf"/>
</dbReference>
<dbReference type="GO" id="GO:0009423">
    <property type="term" value="P:chorismate biosynthetic process"/>
    <property type="evidence" value="ECO:0007669"/>
    <property type="project" value="UniProtKB-UniRule"/>
</dbReference>
<evidence type="ECO:0000313" key="13">
    <source>
        <dbReference type="EMBL" id="TFB88081.1"/>
    </source>
</evidence>
<evidence type="ECO:0000256" key="1">
    <source>
        <dbReference type="ARBA" id="ARBA00001864"/>
    </source>
</evidence>
<dbReference type="NCBIfam" id="NF003805">
    <property type="entry name" value="PRK05395.1-2"/>
    <property type="match status" value="1"/>
</dbReference>
<comment type="caution">
    <text evidence="13">The sequence shown here is derived from an EMBL/GenBank/DDBJ whole genome shotgun (WGS) entry which is preliminary data.</text>
</comment>
<dbReference type="PROSITE" id="PS01029">
    <property type="entry name" value="DEHYDROQUINASE_II"/>
    <property type="match status" value="1"/>
</dbReference>
<dbReference type="Gene3D" id="3.40.50.9100">
    <property type="entry name" value="Dehydroquinase, class II"/>
    <property type="match status" value="1"/>
</dbReference>
<dbReference type="Proteomes" id="UP000297963">
    <property type="component" value="Unassembled WGS sequence"/>
</dbReference>
<dbReference type="NCBIfam" id="NF003807">
    <property type="entry name" value="PRK05395.1-4"/>
    <property type="match status" value="1"/>
</dbReference>
<comment type="subunit">
    <text evidence="4 8">Homododecamer.</text>
</comment>
<dbReference type="HAMAP" id="MF_00169">
    <property type="entry name" value="AroQ"/>
    <property type="match status" value="1"/>
</dbReference>
<evidence type="ECO:0000256" key="9">
    <source>
        <dbReference type="PIRSR" id="PIRSR001399-1"/>
    </source>
</evidence>
<comment type="function">
    <text evidence="8">Catalyzes a trans-dehydration via an enolate intermediate.</text>
</comment>
<comment type="catalytic activity">
    <reaction evidence="1 8">
        <text>3-dehydroquinate = 3-dehydroshikimate + H2O</text>
        <dbReference type="Rhea" id="RHEA:21096"/>
        <dbReference type="ChEBI" id="CHEBI:15377"/>
        <dbReference type="ChEBI" id="CHEBI:16630"/>
        <dbReference type="ChEBI" id="CHEBI:32364"/>
        <dbReference type="EC" id="4.2.1.10"/>
    </reaction>
</comment>
<dbReference type="UniPathway" id="UPA00053">
    <property type="reaction ID" value="UER00086"/>
</dbReference>
<feature type="binding site" evidence="8 10">
    <location>
        <position position="87"/>
    </location>
    <ligand>
        <name>substrate</name>
    </ligand>
</feature>
<dbReference type="PANTHER" id="PTHR21272">
    <property type="entry name" value="CATABOLIC 3-DEHYDROQUINASE"/>
    <property type="match status" value="1"/>
</dbReference>
<dbReference type="EMBL" id="FOPW01000007">
    <property type="protein sequence ID" value="SFH51419.1"/>
    <property type="molecule type" value="Genomic_DNA"/>
</dbReference>
<gene>
    <name evidence="8 13" type="primary">aroQ</name>
    <name evidence="13" type="ORF">E3O11_03130</name>
    <name evidence="12" type="ORF">SAMN05216274_1075</name>
</gene>
<dbReference type="GO" id="GO:0019631">
    <property type="term" value="P:quinate catabolic process"/>
    <property type="evidence" value="ECO:0007669"/>
    <property type="project" value="TreeGrafter"/>
</dbReference>
<evidence type="ECO:0000256" key="3">
    <source>
        <dbReference type="ARBA" id="ARBA00011037"/>
    </source>
</evidence>
<evidence type="ECO:0000256" key="4">
    <source>
        <dbReference type="ARBA" id="ARBA00011193"/>
    </source>
</evidence>
<sequence length="152" mass="16262">MTNETSPLPLFLVLNGPNLNLLGTREPERYGSETLLDLETRVTAAAGRLNVRVEFFQSNHEGALIDAIHGARGGATGIILNAGAYTHTSIAIRDAIVGVAIPTVEVHVTNVHAREEFRHTSYIAEKADAVIAGAGLLGYVFALELLVAKYGR</sequence>
<evidence type="ECO:0000313" key="14">
    <source>
        <dbReference type="Proteomes" id="UP000199681"/>
    </source>
</evidence>
<dbReference type="GO" id="GO:0008652">
    <property type="term" value="P:amino acid biosynthetic process"/>
    <property type="evidence" value="ECO:0007669"/>
    <property type="project" value="UniProtKB-KW"/>
</dbReference>
<dbReference type="Pfam" id="PF01220">
    <property type="entry name" value="DHquinase_II"/>
    <property type="match status" value="1"/>
</dbReference>
<dbReference type="GO" id="GO:0003855">
    <property type="term" value="F:3-dehydroquinate dehydratase activity"/>
    <property type="evidence" value="ECO:0007669"/>
    <property type="project" value="UniProtKB-UniRule"/>
</dbReference>
<evidence type="ECO:0000256" key="2">
    <source>
        <dbReference type="ARBA" id="ARBA00004902"/>
    </source>
</evidence>
<keyword evidence="8" id="KW-0028">Amino-acid biosynthesis</keyword>
<comment type="pathway">
    <text evidence="2 8">Metabolic intermediate biosynthesis; chorismate biosynthesis; chorismate from D-erythrose 4-phosphate and phosphoenolpyruvate: step 3/7.</text>
</comment>
<feature type="active site" description="Proton donor" evidence="8 9">
    <location>
        <position position="107"/>
    </location>
</feature>
<accession>A0A1I3ANU9</accession>
<feature type="active site" description="Proton acceptor" evidence="8 9">
    <location>
        <position position="30"/>
    </location>
</feature>
<dbReference type="CDD" id="cd00466">
    <property type="entry name" value="DHQase_II"/>
    <property type="match status" value="1"/>
</dbReference>
<dbReference type="EC" id="4.2.1.10" evidence="5 8"/>
<dbReference type="AlphaFoldDB" id="A0A1I3ANU9"/>
<feature type="binding site" evidence="8 10">
    <location>
        <position position="118"/>
    </location>
    <ligand>
        <name>substrate</name>
    </ligand>
</feature>
<feature type="binding site" evidence="8 10">
    <location>
        <begin position="108"/>
        <end position="109"/>
    </location>
    <ligand>
        <name>substrate</name>
    </ligand>
</feature>
<evidence type="ECO:0000256" key="6">
    <source>
        <dbReference type="ARBA" id="ARBA00023141"/>
    </source>
</evidence>
<dbReference type="EMBL" id="SOFE01000004">
    <property type="protein sequence ID" value="TFB88081.1"/>
    <property type="molecule type" value="Genomic_DNA"/>
</dbReference>
<dbReference type="InterPro" id="IPR001874">
    <property type="entry name" value="DHquinase_II"/>
</dbReference>
<organism evidence="13 15">
    <name type="scientific">Cryobacterium levicorallinum</name>
    <dbReference type="NCBI Taxonomy" id="995038"/>
    <lineage>
        <taxon>Bacteria</taxon>
        <taxon>Bacillati</taxon>
        <taxon>Actinomycetota</taxon>
        <taxon>Actinomycetes</taxon>
        <taxon>Micrococcales</taxon>
        <taxon>Microbacteriaceae</taxon>
        <taxon>Cryobacterium</taxon>
    </lineage>
</organism>
<reference evidence="12 14" key="1">
    <citation type="submission" date="2016-10" db="EMBL/GenBank/DDBJ databases">
        <authorList>
            <person name="Varghese N."/>
            <person name="Submissions S."/>
        </authorList>
    </citation>
    <scope>NUCLEOTIDE SEQUENCE [LARGE SCALE GENOMIC DNA]</scope>
    <source>
        <strain evidence="12 14">GMCC 1.11211</strain>
    </source>
</reference>
<dbReference type="STRING" id="995038.SAMN05216274_1075"/>
<dbReference type="NCBIfam" id="TIGR01088">
    <property type="entry name" value="aroQ"/>
    <property type="match status" value="1"/>
</dbReference>
<protein>
    <recommendedName>
        <fullName evidence="5 8">3-dehydroquinate dehydratase</fullName>
        <shortName evidence="8">3-dehydroquinase</shortName>
        <ecNumber evidence="5 8">4.2.1.10</ecNumber>
    </recommendedName>
    <alternativeName>
        <fullName evidence="8">Type II DHQase</fullName>
    </alternativeName>
</protein>
<dbReference type="Proteomes" id="UP000199681">
    <property type="component" value="Unassembled WGS sequence"/>
</dbReference>
<dbReference type="GO" id="GO:0009073">
    <property type="term" value="P:aromatic amino acid family biosynthetic process"/>
    <property type="evidence" value="ECO:0007669"/>
    <property type="project" value="UniProtKB-KW"/>
</dbReference>
<dbReference type="PIRSF" id="PIRSF001399">
    <property type="entry name" value="DHquinase_II"/>
    <property type="match status" value="1"/>
</dbReference>
<dbReference type="SUPFAM" id="SSF52304">
    <property type="entry name" value="Type II 3-dehydroquinate dehydratase"/>
    <property type="match status" value="1"/>
</dbReference>
<evidence type="ECO:0000256" key="10">
    <source>
        <dbReference type="PIRSR" id="PIRSR001399-2"/>
    </source>
</evidence>